<dbReference type="AlphaFoldDB" id="A0A0J9EKK1"/>
<protein>
    <submittedName>
        <fullName evidence="2">Uncharacterized protein</fullName>
    </submittedName>
</protein>
<feature type="compositionally biased region" description="Basic and acidic residues" evidence="1">
    <location>
        <begin position="1"/>
        <end position="10"/>
    </location>
</feature>
<evidence type="ECO:0000256" key="1">
    <source>
        <dbReference type="SAM" id="MobiDB-lite"/>
    </source>
</evidence>
<dbReference type="Proteomes" id="UP000007802">
    <property type="component" value="Unassembled WGS sequence"/>
</dbReference>
<name>A0A0J9EKK1_AJEDA</name>
<sequence>MTVGTRKDMTRMQADSNRNSISTGNVTPLIWYVPCTSISEQDKRIAKIGIAINPRITNPRMLPGVILDRSFSNALAFLSMILSGRSFGNFAGRASQSLRSLYSI</sequence>
<dbReference type="EMBL" id="GG749412">
    <property type="protein sequence ID" value="KMW66908.1"/>
    <property type="molecule type" value="Genomic_DNA"/>
</dbReference>
<proteinExistence type="predicted"/>
<feature type="region of interest" description="Disordered" evidence="1">
    <location>
        <begin position="1"/>
        <end position="22"/>
    </location>
</feature>
<reference evidence="2" key="1">
    <citation type="submission" date="2010-03" db="EMBL/GenBank/DDBJ databases">
        <title>Annotation of Blastomyces dermatitidis strain ATCC 18188.</title>
        <authorList>
            <consortium name="The Broad Institute Genome Sequencing Platform"/>
            <consortium name="Broad Institute Genome Sequencing Center for Infectious Disease."/>
            <person name="Cuomo C."/>
            <person name="Klein B."/>
            <person name="Sullivan T."/>
            <person name="Heitman J."/>
            <person name="Young S."/>
            <person name="Zeng Q."/>
            <person name="Gargeya S."/>
            <person name="Alvarado L."/>
            <person name="Berlin A.M."/>
            <person name="Chapman S.B."/>
            <person name="Chen Z."/>
            <person name="Freedman E."/>
            <person name="Gellesch M."/>
            <person name="Goldberg J."/>
            <person name="Griggs A."/>
            <person name="Gujja S."/>
            <person name="Heilman E."/>
            <person name="Heiman D."/>
            <person name="Howarth C."/>
            <person name="Mehta T."/>
            <person name="Neiman D."/>
            <person name="Pearson M."/>
            <person name="Roberts A."/>
            <person name="Saif S."/>
            <person name="Shea T."/>
            <person name="Shenoy N."/>
            <person name="Sisk P."/>
            <person name="Stolte C."/>
            <person name="Sykes S."/>
            <person name="White J."/>
            <person name="Yandava C."/>
            <person name="Haas B."/>
            <person name="Nusbaum C."/>
            <person name="Birren B."/>
        </authorList>
    </citation>
    <scope>NUCLEOTIDE SEQUENCE</scope>
    <source>
        <strain evidence="2">ATCC 18188</strain>
    </source>
</reference>
<gene>
    <name evidence="2" type="ORF">BDDG_11785</name>
</gene>
<accession>A0A0J9EKK1</accession>
<feature type="compositionally biased region" description="Polar residues" evidence="1">
    <location>
        <begin position="13"/>
        <end position="22"/>
    </location>
</feature>
<organism evidence="2">
    <name type="scientific">Ajellomyces dermatitidis (strain ATCC 18188 / CBS 674.68)</name>
    <name type="common">Blastomyces dermatitidis</name>
    <dbReference type="NCBI Taxonomy" id="653446"/>
    <lineage>
        <taxon>Eukaryota</taxon>
        <taxon>Fungi</taxon>
        <taxon>Dikarya</taxon>
        <taxon>Ascomycota</taxon>
        <taxon>Pezizomycotina</taxon>
        <taxon>Eurotiomycetes</taxon>
        <taxon>Eurotiomycetidae</taxon>
        <taxon>Onygenales</taxon>
        <taxon>Ajellomycetaceae</taxon>
        <taxon>Blastomyces</taxon>
    </lineage>
</organism>
<evidence type="ECO:0000313" key="2">
    <source>
        <dbReference type="EMBL" id="KMW66908.1"/>
    </source>
</evidence>